<evidence type="ECO:0000256" key="8">
    <source>
        <dbReference type="SAM" id="MobiDB-lite"/>
    </source>
</evidence>
<dbReference type="Gene3D" id="2.170.210.10">
    <property type="entry name" value="DNA double-strand break repair and VJ recombination XRCC4, N-terminal"/>
    <property type="match status" value="1"/>
</dbReference>
<reference evidence="11" key="2">
    <citation type="journal article" date="2022" name="Microb. Genom.">
        <title>A chromosome-scale genome assembly of the tomato pathogen Cladosporium fulvum reveals a compartmentalized genome architecture and the presence of a dispensable chromosome.</title>
        <authorList>
            <person name="Zaccaron A.Z."/>
            <person name="Chen L.H."/>
            <person name="Samaras A."/>
            <person name="Stergiopoulos I."/>
        </authorList>
    </citation>
    <scope>NUCLEOTIDE SEQUENCE</scope>
    <source>
        <strain evidence="11">Race5_Kim</strain>
    </source>
</reference>
<dbReference type="Pfam" id="PF09302">
    <property type="entry name" value="XLF"/>
    <property type="match status" value="1"/>
</dbReference>
<evidence type="ECO:0000256" key="6">
    <source>
        <dbReference type="ARBA" id="ARBA00025747"/>
    </source>
</evidence>
<dbReference type="InterPro" id="IPR053829">
    <property type="entry name" value="XLF-like_CC"/>
</dbReference>
<dbReference type="InterPro" id="IPR038051">
    <property type="entry name" value="XRCC4-like_N_sf"/>
</dbReference>
<dbReference type="PANTHER" id="PTHR32235">
    <property type="entry name" value="NON-HOMOLOGOUS END-JOINING FACTOR 1"/>
    <property type="match status" value="1"/>
</dbReference>
<keyword evidence="3" id="KW-0238">DNA-binding</keyword>
<feature type="compositionally biased region" description="Acidic residues" evidence="8">
    <location>
        <begin position="339"/>
        <end position="351"/>
    </location>
</feature>
<feature type="compositionally biased region" description="Basic and acidic residues" evidence="8">
    <location>
        <begin position="295"/>
        <end position="306"/>
    </location>
</feature>
<keyword evidence="4" id="KW-0234">DNA repair</keyword>
<sequence length="585" mass="64812">MAGVSTWKLLEFGQELPRLLIKTRFKDNGYNIQLTDLSRIWSESLEHEDIVKRAAEEGCSIDPSENDQYQILLEKIDGAISGDKGSTIELRYDDEQHNSLSLDLSAPLPGSLPTLSWSIQLKQRDQSDIAKDLVTPLLQQANHLRHQVQFLVDEVVAKDRVIAKITDRLESSGNDLTTVFPGVSNIKTNRKRPQREQLAGHVKGLADFDEETWRASIAPKIDHFEVSPNLLNDLLSDLPAPDSSDFNESANGEWWKRLQHGNCGKIQHESHVVGDEAGKSRRSDSAQAKLSVNRSTEDKDFRKQDTPPHLSHRSHSRNRSTATSQDSDAAPRIAPVALADDEETENEDDLDAVPSRTSSSQTNGRLQQAASQKSAIGSNTPPSKRTAKLGAIGGKRQKSASPEPAQVQRHESPHPSTREKTKLGAFGGKKKRSVTPETDDEEPIKTPPKRKPRLGVFGGPSKECTSATEGQGLQERRLPTKNKKLGTFGGKGQGSIQRDETTEQAVSSTTSPAQRKLGTIGGRASTRTVESLPPAAQKVEEVDQDEKLSEEPEVDETPEERANRKRELLRKEMQEKHPVKKKRKF</sequence>
<dbReference type="GO" id="GO:0006303">
    <property type="term" value="P:double-strand break repair via nonhomologous end joining"/>
    <property type="evidence" value="ECO:0007669"/>
    <property type="project" value="TreeGrafter"/>
</dbReference>
<dbReference type="RefSeq" id="XP_047767376.1">
    <property type="nucleotide sequence ID" value="XM_047911151.1"/>
</dbReference>
<feature type="domain" description="XLF-like coiled-coil region" evidence="10">
    <location>
        <begin position="126"/>
        <end position="177"/>
    </location>
</feature>
<dbReference type="InterPro" id="IPR015381">
    <property type="entry name" value="XLF-like_N"/>
</dbReference>
<keyword evidence="2" id="KW-0227">DNA damage</keyword>
<evidence type="ECO:0000256" key="2">
    <source>
        <dbReference type="ARBA" id="ARBA00022763"/>
    </source>
</evidence>
<feature type="region of interest" description="Disordered" evidence="8">
    <location>
        <begin position="271"/>
        <end position="585"/>
    </location>
</feature>
<evidence type="ECO:0000256" key="5">
    <source>
        <dbReference type="ARBA" id="ARBA00023242"/>
    </source>
</evidence>
<name>A0A9Q8PIB0_PASFU</name>
<dbReference type="AlphaFoldDB" id="A0A9Q8PIB0"/>
<evidence type="ECO:0000256" key="1">
    <source>
        <dbReference type="ARBA" id="ARBA00004123"/>
    </source>
</evidence>
<feature type="compositionally biased region" description="Basic and acidic residues" evidence="8">
    <location>
        <begin position="408"/>
        <end position="422"/>
    </location>
</feature>
<proteinExistence type="inferred from homology"/>
<feature type="compositionally biased region" description="Basic and acidic residues" evidence="8">
    <location>
        <begin position="538"/>
        <end position="550"/>
    </location>
</feature>
<evidence type="ECO:0000256" key="7">
    <source>
        <dbReference type="ARBA" id="ARBA00044529"/>
    </source>
</evidence>
<feature type="compositionally biased region" description="Polar residues" evidence="8">
    <location>
        <begin position="285"/>
        <end position="294"/>
    </location>
</feature>
<feature type="compositionally biased region" description="Polar residues" evidence="8">
    <location>
        <begin position="355"/>
        <end position="383"/>
    </location>
</feature>
<reference evidence="11" key="1">
    <citation type="submission" date="2021-12" db="EMBL/GenBank/DDBJ databases">
        <authorList>
            <person name="Zaccaron A."/>
            <person name="Stergiopoulos I."/>
        </authorList>
    </citation>
    <scope>NUCLEOTIDE SEQUENCE</scope>
    <source>
        <strain evidence="11">Race5_Kim</strain>
    </source>
</reference>
<dbReference type="GO" id="GO:0032807">
    <property type="term" value="C:DNA ligase IV complex"/>
    <property type="evidence" value="ECO:0007669"/>
    <property type="project" value="TreeGrafter"/>
</dbReference>
<dbReference type="EMBL" id="CP090172">
    <property type="protein sequence ID" value="UJO23010.1"/>
    <property type="molecule type" value="Genomic_DNA"/>
</dbReference>
<feature type="domain" description="XLF-like N-terminal" evidence="9">
    <location>
        <begin position="7"/>
        <end position="123"/>
    </location>
</feature>
<protein>
    <recommendedName>
        <fullName evidence="7">Non-homologous end-joining factor 1</fullName>
    </recommendedName>
</protein>
<evidence type="ECO:0000256" key="3">
    <source>
        <dbReference type="ARBA" id="ARBA00023125"/>
    </source>
</evidence>
<dbReference type="CDD" id="cd22285">
    <property type="entry name" value="HD_XLF_N"/>
    <property type="match status" value="1"/>
</dbReference>
<keyword evidence="5" id="KW-0539">Nucleus</keyword>
<feature type="compositionally biased region" description="Basic and acidic residues" evidence="8">
    <location>
        <begin position="559"/>
        <end position="577"/>
    </location>
</feature>
<keyword evidence="12" id="KW-1185">Reference proteome</keyword>
<dbReference type="GO" id="GO:0045027">
    <property type="term" value="F:DNA end binding"/>
    <property type="evidence" value="ECO:0007669"/>
    <property type="project" value="TreeGrafter"/>
</dbReference>
<dbReference type="Pfam" id="PF21928">
    <property type="entry name" value="XLF_CC"/>
    <property type="match status" value="1"/>
</dbReference>
<evidence type="ECO:0000259" key="10">
    <source>
        <dbReference type="Pfam" id="PF21928"/>
    </source>
</evidence>
<comment type="similarity">
    <text evidence="6">Belongs to the XRCC4-XLF family. XLF subfamily.</text>
</comment>
<dbReference type="GeneID" id="71991881"/>
<comment type="subcellular location">
    <subcellularLocation>
        <location evidence="1">Nucleus</location>
    </subcellularLocation>
</comment>
<dbReference type="OrthoDB" id="2155935at2759"/>
<dbReference type="KEGG" id="ffu:CLAFUR5_12003"/>
<evidence type="ECO:0000256" key="4">
    <source>
        <dbReference type="ARBA" id="ARBA00023204"/>
    </source>
</evidence>
<evidence type="ECO:0000313" key="12">
    <source>
        <dbReference type="Proteomes" id="UP000756132"/>
    </source>
</evidence>
<evidence type="ECO:0000259" key="9">
    <source>
        <dbReference type="Pfam" id="PF09302"/>
    </source>
</evidence>
<organism evidence="11 12">
    <name type="scientific">Passalora fulva</name>
    <name type="common">Tomato leaf mold</name>
    <name type="synonym">Cladosporium fulvum</name>
    <dbReference type="NCBI Taxonomy" id="5499"/>
    <lineage>
        <taxon>Eukaryota</taxon>
        <taxon>Fungi</taxon>
        <taxon>Dikarya</taxon>
        <taxon>Ascomycota</taxon>
        <taxon>Pezizomycotina</taxon>
        <taxon>Dothideomycetes</taxon>
        <taxon>Dothideomycetidae</taxon>
        <taxon>Mycosphaerellales</taxon>
        <taxon>Mycosphaerellaceae</taxon>
        <taxon>Fulvia</taxon>
    </lineage>
</organism>
<feature type="compositionally biased region" description="Basic and acidic residues" evidence="8">
    <location>
        <begin position="271"/>
        <end position="284"/>
    </location>
</feature>
<feature type="compositionally biased region" description="Polar residues" evidence="8">
    <location>
        <begin position="503"/>
        <end position="513"/>
    </location>
</feature>
<gene>
    <name evidence="11" type="ORF">CLAFUR5_12003</name>
</gene>
<dbReference type="Proteomes" id="UP000756132">
    <property type="component" value="Chromosome 10"/>
</dbReference>
<dbReference type="InterPro" id="IPR052287">
    <property type="entry name" value="NHEJ_factor"/>
</dbReference>
<dbReference type="PANTHER" id="PTHR32235:SF1">
    <property type="entry name" value="NON-HOMOLOGOUS END-JOINING FACTOR 1"/>
    <property type="match status" value="1"/>
</dbReference>
<evidence type="ECO:0000313" key="11">
    <source>
        <dbReference type="EMBL" id="UJO23010.1"/>
    </source>
</evidence>
<dbReference type="OMA" id="IKGVAPF"/>
<accession>A0A9Q8PIB0</accession>